<keyword evidence="3" id="KW-1185">Reference proteome</keyword>
<dbReference type="PANTHER" id="PTHR30222">
    <property type="entry name" value="SPERMIDINE/PUTRESCINE-BINDING PERIPLASMIC PROTEIN"/>
    <property type="match status" value="1"/>
</dbReference>
<comment type="caution">
    <text evidence="2">The sequence shown here is derived from an EMBL/GenBank/DDBJ whole genome shotgun (WGS) entry which is preliminary data.</text>
</comment>
<accession>A0ABS7AH25</accession>
<gene>
    <name evidence="2" type="ORF">KPL78_27405</name>
</gene>
<organism evidence="2 3">
    <name type="scientific">Roseomonas alba</name>
    <dbReference type="NCBI Taxonomy" id="2846776"/>
    <lineage>
        <taxon>Bacteria</taxon>
        <taxon>Pseudomonadati</taxon>
        <taxon>Pseudomonadota</taxon>
        <taxon>Alphaproteobacteria</taxon>
        <taxon>Acetobacterales</taxon>
        <taxon>Roseomonadaceae</taxon>
        <taxon>Roseomonas</taxon>
    </lineage>
</organism>
<proteinExistence type="predicted"/>
<evidence type="ECO:0000313" key="2">
    <source>
        <dbReference type="EMBL" id="MBW6401609.1"/>
    </source>
</evidence>
<dbReference type="SUPFAM" id="SSF53850">
    <property type="entry name" value="Periplasmic binding protein-like II"/>
    <property type="match status" value="1"/>
</dbReference>
<dbReference type="Proteomes" id="UP001196565">
    <property type="component" value="Unassembled WGS sequence"/>
</dbReference>
<dbReference type="CDD" id="cd13589">
    <property type="entry name" value="PBP2_polyamine_RpCGA009"/>
    <property type="match status" value="1"/>
</dbReference>
<dbReference type="EMBL" id="JAHYBZ010000013">
    <property type="protein sequence ID" value="MBW6401609.1"/>
    <property type="molecule type" value="Genomic_DNA"/>
</dbReference>
<name>A0ABS7AH25_9PROT</name>
<dbReference type="Gene3D" id="3.40.190.10">
    <property type="entry name" value="Periplasmic binding protein-like II"/>
    <property type="match status" value="2"/>
</dbReference>
<dbReference type="RefSeq" id="WP_219766426.1">
    <property type="nucleotide sequence ID" value="NZ_JAHYBZ010000013.1"/>
</dbReference>
<evidence type="ECO:0000313" key="3">
    <source>
        <dbReference type="Proteomes" id="UP001196565"/>
    </source>
</evidence>
<sequence length="354" mass="39911">MSQTSHDSHRIGRRSLLAGGATLFAARAAHAQKRFEGQRITYVSWGGAYQDGQKKAYCDPFSEATGLRIDQDGPTDYAKLRLMVGSGRVVWDVVDVGAAFMHGAEQQNLFEKLDYSVIDRSRIDPRYVTECGVGNIVFSYNLAYSTERFTADNHPRVWADFWDLQRFPGKRMLNASAPSTIEVALLADGVAPDKLYPLDIPRALRKLDQIKDNILWWETNSQSQQILVSGAATMGMINNGRVYDSVQKGAKLALSWEQAIQSVDYLVIPRGSRNIAAATALIDYVTRPEPQAEFANLMVFSPTNREAFRLIRPELQEWLATNPAYADKVVLQDGLYWRDNLDAVNRRWTAWRLT</sequence>
<dbReference type="PANTHER" id="PTHR30222:SF2">
    <property type="entry name" value="ABC TRANSPORTER SUBSTRATE-BINDING PROTEIN"/>
    <property type="match status" value="1"/>
</dbReference>
<dbReference type="InterPro" id="IPR006059">
    <property type="entry name" value="SBP"/>
</dbReference>
<protein>
    <submittedName>
        <fullName evidence="2">ABC transporter substrate-binding protein</fullName>
    </submittedName>
</protein>
<evidence type="ECO:0000256" key="1">
    <source>
        <dbReference type="ARBA" id="ARBA00022729"/>
    </source>
</evidence>
<dbReference type="Pfam" id="PF13416">
    <property type="entry name" value="SBP_bac_8"/>
    <property type="match status" value="1"/>
</dbReference>
<keyword evidence="1" id="KW-0732">Signal</keyword>
<reference evidence="2 3" key="1">
    <citation type="submission" date="2021-07" db="EMBL/GenBank/DDBJ databases">
        <authorList>
            <person name="So Y."/>
        </authorList>
    </citation>
    <scope>NUCLEOTIDE SEQUENCE [LARGE SCALE GENOMIC DNA]</scope>
    <source>
        <strain evidence="2 3">HJA6</strain>
    </source>
</reference>